<dbReference type="Gene3D" id="3.40.1710.10">
    <property type="entry name" value="abc type-2 transporter like domain"/>
    <property type="match status" value="1"/>
</dbReference>
<keyword evidence="4 5" id="KW-0472">Membrane</keyword>
<dbReference type="InterPro" id="IPR013525">
    <property type="entry name" value="ABC2_TM"/>
</dbReference>
<dbReference type="OrthoDB" id="2406134at2"/>
<evidence type="ECO:0000256" key="1">
    <source>
        <dbReference type="ARBA" id="ARBA00004141"/>
    </source>
</evidence>
<sequence>MAFLKQRSLWIGLLAVVGVVMLFGLAMIGSVIGSKPKNVPVALVALDKGAVGANGVPVQVGEMMKQQLLTNDQLPVQFEIVSSVYEARAGLNEQRYYGALILPASLSENITSIATPQPRSGQVDVLINEGVNMQASAFVQHVLNEVTMRVNQQLHKQLTESFKQQGEVKLTLDTAKALLQPIQVNYETVHPIGSNHGGGNAPNMLTQLAWISSLAISLVLYVAVTRSTTNGGKRWLAICAQVSSGIVLTGIISGLILWMTVQWYGMETSNATELWLILWLAGAVFFLLQSSLLNWLGLIALPIIILLLFFSLPVLAMAPPFLPQATQDWLYAWTPLRFVASSLRDALYFDTEGLSHAAVLWSLFTVCLAVVGTSVWRKAPAPSEVSNSNQPTLKNLYN</sequence>
<feature type="domain" description="ABC-2 type transporter transmembrane" evidence="6">
    <location>
        <begin position="14"/>
        <end position="370"/>
    </location>
</feature>
<dbReference type="GO" id="GO:0140359">
    <property type="term" value="F:ABC-type transporter activity"/>
    <property type="evidence" value="ECO:0007669"/>
    <property type="project" value="InterPro"/>
</dbReference>
<feature type="transmembrane region" description="Helical" evidence="5">
    <location>
        <begin position="235"/>
        <end position="259"/>
    </location>
</feature>
<gene>
    <name evidence="7" type="ORF">FPZ44_01600</name>
</gene>
<protein>
    <submittedName>
        <fullName evidence="7">DUF3533 domain-containing protein</fullName>
    </submittedName>
</protein>
<keyword evidence="8" id="KW-1185">Reference proteome</keyword>
<feature type="transmembrane region" description="Helical" evidence="5">
    <location>
        <begin position="295"/>
        <end position="316"/>
    </location>
</feature>
<dbReference type="AlphaFoldDB" id="A0A559IW60"/>
<keyword evidence="3 5" id="KW-1133">Transmembrane helix</keyword>
<dbReference type="Pfam" id="PF12698">
    <property type="entry name" value="ABC2_membrane_3"/>
    <property type="match status" value="1"/>
</dbReference>
<evidence type="ECO:0000259" key="6">
    <source>
        <dbReference type="Pfam" id="PF12698"/>
    </source>
</evidence>
<evidence type="ECO:0000313" key="7">
    <source>
        <dbReference type="EMBL" id="TVX91869.1"/>
    </source>
</evidence>
<feature type="transmembrane region" description="Helical" evidence="5">
    <location>
        <begin position="9"/>
        <end position="32"/>
    </location>
</feature>
<comment type="subcellular location">
    <subcellularLocation>
        <location evidence="1">Membrane</location>
        <topology evidence="1">Multi-pass membrane protein</topology>
    </subcellularLocation>
</comment>
<accession>A0A559IW60</accession>
<feature type="transmembrane region" description="Helical" evidence="5">
    <location>
        <begin position="358"/>
        <end position="376"/>
    </location>
</feature>
<evidence type="ECO:0000313" key="8">
    <source>
        <dbReference type="Proteomes" id="UP000318102"/>
    </source>
</evidence>
<dbReference type="RefSeq" id="WP_144986785.1">
    <property type="nucleotide sequence ID" value="NZ_VNJK01000001.1"/>
</dbReference>
<evidence type="ECO:0000256" key="2">
    <source>
        <dbReference type="ARBA" id="ARBA00022692"/>
    </source>
</evidence>
<dbReference type="PANTHER" id="PTHR43077">
    <property type="entry name" value="TRANSPORT PERMEASE YVFS-RELATED"/>
    <property type="match status" value="1"/>
</dbReference>
<dbReference type="EMBL" id="VNJK01000001">
    <property type="protein sequence ID" value="TVX91869.1"/>
    <property type="molecule type" value="Genomic_DNA"/>
</dbReference>
<dbReference type="PANTHER" id="PTHR43077:SF5">
    <property type="entry name" value="PHAGE INFECTION PROTEIN"/>
    <property type="match status" value="1"/>
</dbReference>
<evidence type="ECO:0000256" key="5">
    <source>
        <dbReference type="SAM" id="Phobius"/>
    </source>
</evidence>
<feature type="transmembrane region" description="Helical" evidence="5">
    <location>
        <begin position="271"/>
        <end position="288"/>
    </location>
</feature>
<comment type="caution">
    <text evidence="7">The sequence shown here is derived from an EMBL/GenBank/DDBJ whole genome shotgun (WGS) entry which is preliminary data.</text>
</comment>
<name>A0A559IW60_9BACL</name>
<dbReference type="Proteomes" id="UP000318102">
    <property type="component" value="Unassembled WGS sequence"/>
</dbReference>
<keyword evidence="2 5" id="KW-0812">Transmembrane</keyword>
<dbReference type="GO" id="GO:0016020">
    <property type="term" value="C:membrane"/>
    <property type="evidence" value="ECO:0007669"/>
    <property type="project" value="UniProtKB-SubCell"/>
</dbReference>
<feature type="transmembrane region" description="Helical" evidence="5">
    <location>
        <begin position="204"/>
        <end position="223"/>
    </location>
</feature>
<reference evidence="7 8" key="1">
    <citation type="submission" date="2019-07" db="EMBL/GenBank/DDBJ databases">
        <authorList>
            <person name="Kim J."/>
        </authorList>
    </citation>
    <scope>NUCLEOTIDE SEQUENCE [LARGE SCALE GENOMIC DNA]</scope>
    <source>
        <strain evidence="7 8">N4</strain>
    </source>
</reference>
<organism evidence="7 8">
    <name type="scientific">Paenibacillus agilis</name>
    <dbReference type="NCBI Taxonomy" id="3020863"/>
    <lineage>
        <taxon>Bacteria</taxon>
        <taxon>Bacillati</taxon>
        <taxon>Bacillota</taxon>
        <taxon>Bacilli</taxon>
        <taxon>Bacillales</taxon>
        <taxon>Paenibacillaceae</taxon>
        <taxon>Paenibacillus</taxon>
    </lineage>
</organism>
<dbReference type="InterPro" id="IPR051328">
    <property type="entry name" value="T7SS_ABC-Transporter"/>
</dbReference>
<evidence type="ECO:0000256" key="3">
    <source>
        <dbReference type="ARBA" id="ARBA00022989"/>
    </source>
</evidence>
<proteinExistence type="predicted"/>
<evidence type="ECO:0000256" key="4">
    <source>
        <dbReference type="ARBA" id="ARBA00023136"/>
    </source>
</evidence>